<evidence type="ECO:0000313" key="4">
    <source>
        <dbReference type="EMBL" id="BAS01685.1"/>
    </source>
</evidence>
<keyword evidence="4" id="KW-0542">Nucleomorph</keyword>
<dbReference type="CDD" id="cd00403">
    <property type="entry name" value="Ribosomal_L1"/>
    <property type="match status" value="1"/>
</dbReference>
<reference evidence="4" key="1">
    <citation type="journal article" date="2015" name="Genome Biol. Evol.">
        <title>Nucleomorph Genome Sequences of Two Chlorarachniophytes, Amorphochlora amoebiformis and Lotharella vacuolata.</title>
        <authorList>
            <person name="Suzuki S."/>
            <person name="Shirato S."/>
            <person name="Hirakawa Y."/>
            <person name="Ishida K."/>
        </authorList>
    </citation>
    <scope>NUCLEOTIDE SEQUENCE</scope>
    <source>
        <strain evidence="4">CCMP240</strain>
    </source>
</reference>
<dbReference type="SUPFAM" id="SSF56808">
    <property type="entry name" value="Ribosomal protein L1"/>
    <property type="match status" value="1"/>
</dbReference>
<dbReference type="InterPro" id="IPR016095">
    <property type="entry name" value="Ribosomal_uL1_3-a/b-sand"/>
</dbReference>
<accession>A0A0H5BKD0</accession>
<dbReference type="Gene3D" id="3.40.50.790">
    <property type="match status" value="1"/>
</dbReference>
<evidence type="ECO:0000256" key="2">
    <source>
        <dbReference type="ARBA" id="ARBA00022980"/>
    </source>
</evidence>
<dbReference type="GO" id="GO:0003723">
    <property type="term" value="F:RNA binding"/>
    <property type="evidence" value="ECO:0007669"/>
    <property type="project" value="InterPro"/>
</dbReference>
<gene>
    <name evidence="4" type="primary">rpl10a</name>
</gene>
<dbReference type="InterPro" id="IPR002143">
    <property type="entry name" value="Ribosomal_uL1"/>
</dbReference>
<dbReference type="EMBL" id="AB996601">
    <property type="protein sequence ID" value="BAS01685.1"/>
    <property type="molecule type" value="Genomic_DNA"/>
</dbReference>
<dbReference type="GO" id="GO:0006412">
    <property type="term" value="P:translation"/>
    <property type="evidence" value="ECO:0007669"/>
    <property type="project" value="InterPro"/>
</dbReference>
<dbReference type="PANTHER" id="PTHR36427:SF3">
    <property type="entry name" value="LARGE RIBOSOMAL SUBUNIT PROTEIN UL1M"/>
    <property type="match status" value="1"/>
</dbReference>
<dbReference type="GO" id="GO:0003735">
    <property type="term" value="F:structural constituent of ribosome"/>
    <property type="evidence" value="ECO:0007669"/>
    <property type="project" value="InterPro"/>
</dbReference>
<keyword evidence="3" id="KW-0687">Ribonucleoprotein</keyword>
<name>A0A0H5BKD0_9EUKA</name>
<geneLocation type="nucleomorph" evidence="4"/>
<sequence>MIKQISFLYSFSFCAPQFLIYDINKTVERIFFSYKEILQNNANKKRKFIESVDIFFSLKNYDFKKQKKISGIVTLPFTSRYITRICVFTDTEHSLEAKTLGVYFIDFEGLKKLKDKKKTLKKLTKKFHKFLVSEKLLKTVLRFLGPALTRCAKFPSILDHSTSLEEQINQFKKEVRIHFKKNTNTGLVIGNTTQNKEQIKNNIILILNFFFTLIKKKFNIIKAIFVKRTMGACILLN</sequence>
<organism evidence="4">
    <name type="scientific">Lotharella vacuolata</name>
    <dbReference type="NCBI Taxonomy" id="74820"/>
    <lineage>
        <taxon>Eukaryota</taxon>
        <taxon>Sar</taxon>
        <taxon>Rhizaria</taxon>
        <taxon>Cercozoa</taxon>
        <taxon>Chlorarachniophyceae</taxon>
        <taxon>Lotharella</taxon>
    </lineage>
</organism>
<dbReference type="InterPro" id="IPR023674">
    <property type="entry name" value="Ribosomal_uL1-like"/>
</dbReference>
<evidence type="ECO:0000256" key="1">
    <source>
        <dbReference type="ARBA" id="ARBA00010531"/>
    </source>
</evidence>
<comment type="similarity">
    <text evidence="1">Belongs to the universal ribosomal protein uL1 family.</text>
</comment>
<keyword evidence="2 4" id="KW-0689">Ribosomal protein</keyword>
<dbReference type="PANTHER" id="PTHR36427">
    <property type="entry name" value="54S RIBOSOMAL PROTEIN L1, MITOCHONDRIAL"/>
    <property type="match status" value="1"/>
</dbReference>
<dbReference type="InterPro" id="IPR028364">
    <property type="entry name" value="Ribosomal_uL1/biogenesis"/>
</dbReference>
<dbReference type="PIRSF" id="PIRSF002155">
    <property type="entry name" value="Ribosomal_L1"/>
    <property type="match status" value="1"/>
</dbReference>
<proteinExistence type="inferred from homology"/>
<protein>
    <submittedName>
        <fullName evidence="4">Ribosomal protein L10a</fullName>
    </submittedName>
</protein>
<dbReference type="Pfam" id="PF00687">
    <property type="entry name" value="Ribosomal_L1"/>
    <property type="match status" value="1"/>
</dbReference>
<dbReference type="Gene3D" id="3.30.190.20">
    <property type="match status" value="1"/>
</dbReference>
<dbReference type="GO" id="GO:0015934">
    <property type="term" value="C:large ribosomal subunit"/>
    <property type="evidence" value="ECO:0007669"/>
    <property type="project" value="InterPro"/>
</dbReference>
<dbReference type="AlphaFoldDB" id="A0A0H5BKD0"/>
<evidence type="ECO:0000256" key="3">
    <source>
        <dbReference type="ARBA" id="ARBA00023274"/>
    </source>
</evidence>